<evidence type="ECO:0000256" key="1">
    <source>
        <dbReference type="SAM" id="Phobius"/>
    </source>
</evidence>
<dbReference type="GeneID" id="87923847"/>
<comment type="caution">
    <text evidence="2">The sequence shown here is derived from an EMBL/GenBank/DDBJ whole genome shotgun (WGS) entry which is preliminary data.</text>
</comment>
<accession>A0AAE1M3D8</accession>
<evidence type="ECO:0000313" key="3">
    <source>
        <dbReference type="Proteomes" id="UP001273209"/>
    </source>
</evidence>
<dbReference type="AlphaFoldDB" id="A0AAE1M3D8"/>
<keyword evidence="1" id="KW-0472">Membrane</keyword>
<name>A0AAE1M3D8_9HYPO</name>
<dbReference type="Proteomes" id="UP001273209">
    <property type="component" value="Unassembled WGS sequence"/>
</dbReference>
<keyword evidence="1" id="KW-0812">Transmembrane</keyword>
<evidence type="ECO:0000313" key="2">
    <source>
        <dbReference type="EMBL" id="KAK4084423.1"/>
    </source>
</evidence>
<gene>
    <name evidence="2" type="ORF">Triagg1_903</name>
</gene>
<proteinExistence type="predicted"/>
<keyword evidence="3" id="KW-1185">Reference proteome</keyword>
<dbReference type="EMBL" id="JAWRVG010000002">
    <property type="protein sequence ID" value="KAK4084423.1"/>
    <property type="molecule type" value="Genomic_DNA"/>
</dbReference>
<protein>
    <submittedName>
        <fullName evidence="2">Uncharacterized protein</fullName>
    </submittedName>
</protein>
<organism evidence="2 3">
    <name type="scientific">Trichoderma aggressivum f. europaeum</name>
    <dbReference type="NCBI Taxonomy" id="173218"/>
    <lineage>
        <taxon>Eukaryota</taxon>
        <taxon>Fungi</taxon>
        <taxon>Dikarya</taxon>
        <taxon>Ascomycota</taxon>
        <taxon>Pezizomycotina</taxon>
        <taxon>Sordariomycetes</taxon>
        <taxon>Hypocreomycetidae</taxon>
        <taxon>Hypocreales</taxon>
        <taxon>Hypocreaceae</taxon>
        <taxon>Trichoderma</taxon>
    </lineage>
</organism>
<keyword evidence="1" id="KW-1133">Transmembrane helix</keyword>
<feature type="transmembrane region" description="Helical" evidence="1">
    <location>
        <begin position="45"/>
        <end position="62"/>
    </location>
</feature>
<dbReference type="RefSeq" id="XP_062760127.1">
    <property type="nucleotide sequence ID" value="XM_062902528.1"/>
</dbReference>
<reference evidence="2" key="1">
    <citation type="submission" date="2023-11" db="EMBL/GenBank/DDBJ databases">
        <title>The genome sequences of three competitors of mushroom-forming fungi.</title>
        <authorList>
            <person name="Beijen E."/>
            <person name="Ohm R.A."/>
        </authorList>
    </citation>
    <scope>NUCLEOTIDE SEQUENCE</scope>
    <source>
        <strain evidence="2">CBS 100526</strain>
    </source>
</reference>
<sequence>MPPAPPNPPFAQYENESVLILQAAALSLSLSLSLAHPVFPLGLLASPTVLVLHATLLLFFILDSMGNDTLSPQTWIVPFLRQVDVLNGGTFRGGATQRIPQAKRFRRPRGALFSSSRHVNVKCEMVRRAGGQHMEGLESHRLGTGPATIAVDLQVQQWQSLGAGRGQTAALLEPGIWGDKDGRPRFLESPLAILLLFICHVTRNPATPGTHGAWHGTRILYREMWCQIRPQSWGGDAIPSHRCRSLGHQVDLPTGPQAFSRRKMVDSDAAVLLVLARASVLDARCHSEGLVPFAAGILFLSRPSFACIFGRVSRMTAPALYGTPMPRPPPLRPDSLENDAVQSGFAIWGPRLP</sequence>